<proteinExistence type="predicted"/>
<evidence type="ECO:0000313" key="3">
    <source>
        <dbReference type="Proteomes" id="UP000324800"/>
    </source>
</evidence>
<comment type="caution">
    <text evidence="2">The sequence shown here is derived from an EMBL/GenBank/DDBJ whole genome shotgun (WGS) entry which is preliminary data.</text>
</comment>
<gene>
    <name evidence="2" type="ORF">EZS28_038660</name>
</gene>
<dbReference type="AlphaFoldDB" id="A0A5J4U761"/>
<organism evidence="2 3">
    <name type="scientific">Streblomastix strix</name>
    <dbReference type="NCBI Taxonomy" id="222440"/>
    <lineage>
        <taxon>Eukaryota</taxon>
        <taxon>Metamonada</taxon>
        <taxon>Preaxostyla</taxon>
        <taxon>Oxymonadida</taxon>
        <taxon>Streblomastigidae</taxon>
        <taxon>Streblomastix</taxon>
    </lineage>
</organism>
<evidence type="ECO:0000313" key="2">
    <source>
        <dbReference type="EMBL" id="KAA6365812.1"/>
    </source>
</evidence>
<dbReference type="Proteomes" id="UP000324800">
    <property type="component" value="Unassembled WGS sequence"/>
</dbReference>
<feature type="region of interest" description="Disordered" evidence="1">
    <location>
        <begin position="1"/>
        <end position="20"/>
    </location>
</feature>
<sequence>MKQDFARQNSATKQTVTKISLEASQQKRNNYFARKNQATTDKNLLSRNIPLVFHPLSLFEMHITYP</sequence>
<protein>
    <submittedName>
        <fullName evidence="2">Uncharacterized protein</fullName>
    </submittedName>
</protein>
<name>A0A5J4U761_9EUKA</name>
<accession>A0A5J4U761</accession>
<dbReference type="EMBL" id="SNRW01020050">
    <property type="protein sequence ID" value="KAA6365812.1"/>
    <property type="molecule type" value="Genomic_DNA"/>
</dbReference>
<reference evidence="2 3" key="1">
    <citation type="submission" date="2019-03" db="EMBL/GenBank/DDBJ databases">
        <title>Single cell metagenomics reveals metabolic interactions within the superorganism composed of flagellate Streblomastix strix and complex community of Bacteroidetes bacteria on its surface.</title>
        <authorList>
            <person name="Treitli S.C."/>
            <person name="Kolisko M."/>
            <person name="Husnik F."/>
            <person name="Keeling P."/>
            <person name="Hampl V."/>
        </authorList>
    </citation>
    <scope>NUCLEOTIDE SEQUENCE [LARGE SCALE GENOMIC DNA]</scope>
    <source>
        <strain evidence="2">ST1C</strain>
    </source>
</reference>
<evidence type="ECO:0000256" key="1">
    <source>
        <dbReference type="SAM" id="MobiDB-lite"/>
    </source>
</evidence>